<gene>
    <name evidence="1" type="ORF">N5C70_27705</name>
</gene>
<dbReference type="AlphaFoldDB" id="A0ABD4YMC2"/>
<name>A0ABD4YMC2_9PSED</name>
<reference evidence="1 2" key="1">
    <citation type="submission" date="2022-09" db="EMBL/GenBank/DDBJ databases">
        <title>Intensive care unit water sources are persistently colonized with multi-drug resistant bacteria and are the site of extensive horizontal gene transfer of antibiotic resistance genes.</title>
        <authorList>
            <person name="Diorio-Toth L."/>
        </authorList>
    </citation>
    <scope>NUCLEOTIDE SEQUENCE [LARGE SCALE GENOMIC DNA]</scope>
    <source>
        <strain evidence="1 2">GD03901</strain>
    </source>
</reference>
<organism evidence="1 2">
    <name type="scientific">Pseudomonas juntendi</name>
    <dbReference type="NCBI Taxonomy" id="2666183"/>
    <lineage>
        <taxon>Bacteria</taxon>
        <taxon>Pseudomonadati</taxon>
        <taxon>Pseudomonadota</taxon>
        <taxon>Gammaproteobacteria</taxon>
        <taxon>Pseudomonadales</taxon>
        <taxon>Pseudomonadaceae</taxon>
        <taxon>Pseudomonas</taxon>
    </lineage>
</organism>
<comment type="caution">
    <text evidence="1">The sequence shown here is derived from an EMBL/GenBank/DDBJ whole genome shotgun (WGS) entry which is preliminary data.</text>
</comment>
<dbReference type="Proteomes" id="UP001160152">
    <property type="component" value="Unassembled WGS sequence"/>
</dbReference>
<evidence type="ECO:0000313" key="1">
    <source>
        <dbReference type="EMBL" id="MDH0760452.1"/>
    </source>
</evidence>
<proteinExistence type="predicted"/>
<sequence>MGDDQRLAGGSNISARHLVEHLPLAASVRNFMKLFAGQTDHGLVFL</sequence>
<protein>
    <submittedName>
        <fullName evidence="1">Uncharacterized protein</fullName>
    </submittedName>
</protein>
<accession>A0ABD4YMC2</accession>
<dbReference type="RefSeq" id="WP_235575271.1">
    <property type="nucleotide sequence ID" value="NZ_JAKGAU010000019.1"/>
</dbReference>
<dbReference type="EMBL" id="JAOCBV010000002">
    <property type="protein sequence ID" value="MDH0760452.1"/>
    <property type="molecule type" value="Genomic_DNA"/>
</dbReference>
<evidence type="ECO:0000313" key="2">
    <source>
        <dbReference type="Proteomes" id="UP001160152"/>
    </source>
</evidence>